<dbReference type="Proteomes" id="UP000821865">
    <property type="component" value="Chromosome 4"/>
</dbReference>
<sequence>MILIITLLKLNDIREPTRISCTKRTATVNNAENVLARILRKRNEEAAWKVCEKHFLTSDFVTTSTYRDEKTGRVLEVPLQLRRLKSGAIPSLFPNCPSYLSRPTTVVREGPEETRLRLEGESLQEAIRQSVEAHEEEKKKNNISTFEDLLTALTSFQTNTFWTKLVTHDKVLFLNFDSQEAPTVRFSVTVSADLIVKVFVGDVQLNKLGTLVLPVCLCDLREIDKVLTAVQSLAGNFSNSEERLQIVLKKTVETLDELASQSFPHEWQVEVVKFVKQQVGILLSRTSRYPADLLVFASLVFTISPHAYRFIRSTSKLKLPHPDTIRRVCGSYRVNPCSEQQDALFLSYAKRLAVGMNDHEKTVTLVMDEIHLQPYIDYKGGGLVGMATNNQNAAKTAYVFMIQSLLSSSKDVVHILPVAKIDAIQLHQFLRELINGLEATGFRVIAVVSDNNSINGKAMSFLSEPRKVDTVYKHPSDQSRPLFFILDSVRVLKCIRNNWLNQRNSGKCMFFPDINGLPDKPCVLTASFNTLLELHERERNELVRLAPTLSLKALKPSNLERQNMKLVLKVFNSFTIAALNSAQAAGLQHAKSTADFISTVVMWWRIVNVKTPDKGRRLRDDFQEPIKAVCCPQVEFLNKIVSWLDYWKSLKHDTGHFTHETHNALRHTSLALVQVTSYCLKELGFKYVLLGKFQSDCLEDRFGRYRQLSGAQYHISIRQMYEAEHKLRLQKVLELPESDEIPLCASTDEFRDALKQFQIVVGEEDIAAKQHTLPAITYVAGYCAYAALKKLTCAFCQANLVVESKTVTIEADELITSITRGGLKFPQAVVVNAVLIMNIVLEKLTSEKHAAKFYGCEKQIELLVSMTTLFLEWNEDFDVCDNGHMPNVVMGYILSAAANTLLNNLCKRENNKLSEAKAAKRKLKTLQA</sequence>
<name>A0ACB8CZ64_DERSI</name>
<proteinExistence type="predicted"/>
<accession>A0ACB8CZ64</accession>
<evidence type="ECO:0000313" key="1">
    <source>
        <dbReference type="EMBL" id="KAH7954399.1"/>
    </source>
</evidence>
<dbReference type="EMBL" id="CM023473">
    <property type="protein sequence ID" value="KAH7954399.1"/>
    <property type="molecule type" value="Genomic_DNA"/>
</dbReference>
<keyword evidence="2" id="KW-1185">Reference proteome</keyword>
<reference evidence="1" key="1">
    <citation type="submission" date="2020-05" db="EMBL/GenBank/DDBJ databases">
        <title>Large-scale comparative analyses of tick genomes elucidate their genetic diversity and vector capacities.</title>
        <authorList>
            <person name="Jia N."/>
            <person name="Wang J."/>
            <person name="Shi W."/>
            <person name="Du L."/>
            <person name="Sun Y."/>
            <person name="Zhan W."/>
            <person name="Jiang J."/>
            <person name="Wang Q."/>
            <person name="Zhang B."/>
            <person name="Ji P."/>
            <person name="Sakyi L.B."/>
            <person name="Cui X."/>
            <person name="Yuan T."/>
            <person name="Jiang B."/>
            <person name="Yang W."/>
            <person name="Lam T.T.-Y."/>
            <person name="Chang Q."/>
            <person name="Ding S."/>
            <person name="Wang X."/>
            <person name="Zhu J."/>
            <person name="Ruan X."/>
            <person name="Zhao L."/>
            <person name="Wei J."/>
            <person name="Que T."/>
            <person name="Du C."/>
            <person name="Cheng J."/>
            <person name="Dai P."/>
            <person name="Han X."/>
            <person name="Huang E."/>
            <person name="Gao Y."/>
            <person name="Liu J."/>
            <person name="Shao H."/>
            <person name="Ye R."/>
            <person name="Li L."/>
            <person name="Wei W."/>
            <person name="Wang X."/>
            <person name="Wang C."/>
            <person name="Yang T."/>
            <person name="Huo Q."/>
            <person name="Li W."/>
            <person name="Guo W."/>
            <person name="Chen H."/>
            <person name="Zhou L."/>
            <person name="Ni X."/>
            <person name="Tian J."/>
            <person name="Zhou Y."/>
            <person name="Sheng Y."/>
            <person name="Liu T."/>
            <person name="Pan Y."/>
            <person name="Xia L."/>
            <person name="Li J."/>
            <person name="Zhao F."/>
            <person name="Cao W."/>
        </authorList>
    </citation>
    <scope>NUCLEOTIDE SEQUENCE</scope>
    <source>
        <strain evidence="1">Dsil-2018</strain>
    </source>
</reference>
<organism evidence="1 2">
    <name type="scientific">Dermacentor silvarum</name>
    <name type="common">Tick</name>
    <dbReference type="NCBI Taxonomy" id="543639"/>
    <lineage>
        <taxon>Eukaryota</taxon>
        <taxon>Metazoa</taxon>
        <taxon>Ecdysozoa</taxon>
        <taxon>Arthropoda</taxon>
        <taxon>Chelicerata</taxon>
        <taxon>Arachnida</taxon>
        <taxon>Acari</taxon>
        <taxon>Parasitiformes</taxon>
        <taxon>Ixodida</taxon>
        <taxon>Ixodoidea</taxon>
        <taxon>Ixodidae</taxon>
        <taxon>Rhipicephalinae</taxon>
        <taxon>Dermacentor</taxon>
    </lineage>
</organism>
<evidence type="ECO:0000313" key="2">
    <source>
        <dbReference type="Proteomes" id="UP000821865"/>
    </source>
</evidence>
<gene>
    <name evidence="1" type="ORF">HPB49_018235</name>
</gene>
<comment type="caution">
    <text evidence="1">The sequence shown here is derived from an EMBL/GenBank/DDBJ whole genome shotgun (WGS) entry which is preliminary data.</text>
</comment>
<protein>
    <submittedName>
        <fullName evidence="1">Uncharacterized protein</fullName>
    </submittedName>
</protein>